<evidence type="ECO:0000313" key="4">
    <source>
        <dbReference type="Proteomes" id="UP001432011"/>
    </source>
</evidence>
<evidence type="ECO:0000256" key="1">
    <source>
        <dbReference type="ARBA" id="ARBA00006484"/>
    </source>
</evidence>
<sequence>MVTGGVDTPLLRDNMGPSPGESLRVAGAMHPIGRIGQPEEIAAFVAFLLSDEARFITGAALAVDGGITAA</sequence>
<dbReference type="InterPro" id="IPR002347">
    <property type="entry name" value="SDR_fam"/>
</dbReference>
<dbReference type="Pfam" id="PF13561">
    <property type="entry name" value="adh_short_C2"/>
    <property type="match status" value="1"/>
</dbReference>
<evidence type="ECO:0000313" key="3">
    <source>
        <dbReference type="EMBL" id="WUP79295.1"/>
    </source>
</evidence>
<dbReference type="PANTHER" id="PTHR43477">
    <property type="entry name" value="DIHYDROANTICAPSIN 7-DEHYDROGENASE"/>
    <property type="match status" value="1"/>
</dbReference>
<dbReference type="EMBL" id="CP108085">
    <property type="protein sequence ID" value="WUP79295.1"/>
    <property type="molecule type" value="Genomic_DNA"/>
</dbReference>
<name>A0ABZ1T687_9ACTN</name>
<dbReference type="Gene3D" id="3.40.50.720">
    <property type="entry name" value="NAD(P)-binding Rossmann-like Domain"/>
    <property type="match status" value="1"/>
</dbReference>
<gene>
    <name evidence="3" type="ORF">OG913_28280</name>
</gene>
<dbReference type="SUPFAM" id="SSF51735">
    <property type="entry name" value="NAD(P)-binding Rossmann-fold domains"/>
    <property type="match status" value="1"/>
</dbReference>
<evidence type="ECO:0000256" key="2">
    <source>
        <dbReference type="ARBA" id="ARBA00023002"/>
    </source>
</evidence>
<reference evidence="3" key="1">
    <citation type="submission" date="2022-10" db="EMBL/GenBank/DDBJ databases">
        <title>The complete genomes of actinobacterial strains from the NBC collection.</title>
        <authorList>
            <person name="Joergensen T.S."/>
            <person name="Alvarez Arevalo M."/>
            <person name="Sterndorff E.B."/>
            <person name="Faurdal D."/>
            <person name="Vuksanovic O."/>
            <person name="Mourched A.-S."/>
            <person name="Charusanti P."/>
            <person name="Shaw S."/>
            <person name="Blin K."/>
            <person name="Weber T."/>
        </authorList>
    </citation>
    <scope>NUCLEOTIDE SEQUENCE</scope>
    <source>
        <strain evidence="3">NBC_00254</strain>
    </source>
</reference>
<dbReference type="InterPro" id="IPR036291">
    <property type="entry name" value="NAD(P)-bd_dom_sf"/>
</dbReference>
<dbReference type="Proteomes" id="UP001432011">
    <property type="component" value="Chromosome"/>
</dbReference>
<keyword evidence="4" id="KW-1185">Reference proteome</keyword>
<dbReference type="InterPro" id="IPR051122">
    <property type="entry name" value="SDR_DHRS6-like"/>
</dbReference>
<proteinExistence type="inferred from homology"/>
<accession>A0ABZ1T687</accession>
<dbReference type="PANTHER" id="PTHR43477:SF1">
    <property type="entry name" value="DIHYDROANTICAPSIN 7-DEHYDROGENASE"/>
    <property type="match status" value="1"/>
</dbReference>
<organism evidence="3 4">
    <name type="scientific">Microbispora hainanensis</name>
    <dbReference type="NCBI Taxonomy" id="568844"/>
    <lineage>
        <taxon>Bacteria</taxon>
        <taxon>Bacillati</taxon>
        <taxon>Actinomycetota</taxon>
        <taxon>Actinomycetes</taxon>
        <taxon>Streptosporangiales</taxon>
        <taxon>Streptosporangiaceae</taxon>
        <taxon>Microbispora</taxon>
    </lineage>
</organism>
<keyword evidence="2" id="KW-0560">Oxidoreductase</keyword>
<protein>
    <submittedName>
        <fullName evidence="3">SDR family oxidoreductase</fullName>
    </submittedName>
</protein>
<dbReference type="RefSeq" id="WP_240971827.1">
    <property type="nucleotide sequence ID" value="NZ_CP108085.1"/>
</dbReference>
<comment type="similarity">
    <text evidence="1">Belongs to the short-chain dehydrogenases/reductases (SDR) family.</text>
</comment>